<sequence>MSDDARVVRIPLKYGGDDLQVSPRQAGRHSRWVWIAGGVFLVANIVVLGSIVIVGKSVGESLVHIKSVESQQAIQALSASTLPSKFAVQHVTPRQDQAHRGTCWDFATIAYLEWSYRANGVANGWLKAEEYVAFSEQIWNHTTEGGEDYDLYYLRDGLKNSVLPTAVCPYFKQGNEDVCPGLDAALEHNPVQFEVKVQPIPTLQLFTQKKALSIGTPVVSVSHYYPCIGPFLSDPHCQKDKDTCTLCPSDLSQTTCCVPSHGGHNPNMEGEFFAHSRMSYSGGHAMVMKRHFAV</sequence>
<evidence type="ECO:0000313" key="5">
    <source>
        <dbReference type="Proteomes" id="UP000266643"/>
    </source>
</evidence>
<keyword evidence="1" id="KW-0812">Transmembrane</keyword>
<evidence type="ECO:0000313" key="3">
    <source>
        <dbReference type="EMBL" id="RHY62541.1"/>
    </source>
</evidence>
<organism evidence="3 5">
    <name type="scientific">Aphanomyces astaci</name>
    <name type="common">Crayfish plague agent</name>
    <dbReference type="NCBI Taxonomy" id="112090"/>
    <lineage>
        <taxon>Eukaryota</taxon>
        <taxon>Sar</taxon>
        <taxon>Stramenopiles</taxon>
        <taxon>Oomycota</taxon>
        <taxon>Saprolegniomycetes</taxon>
        <taxon>Saprolegniales</taxon>
        <taxon>Verrucalvaceae</taxon>
        <taxon>Aphanomyces</taxon>
    </lineage>
</organism>
<accession>A0A397DC58</accession>
<evidence type="ECO:0000313" key="2">
    <source>
        <dbReference type="EMBL" id="RHY03248.1"/>
    </source>
</evidence>
<dbReference type="Gene3D" id="3.90.70.10">
    <property type="entry name" value="Cysteine proteinases"/>
    <property type="match status" value="1"/>
</dbReference>
<keyword evidence="1" id="KW-0472">Membrane</keyword>
<reference evidence="4 5" key="1">
    <citation type="submission" date="2018-08" db="EMBL/GenBank/DDBJ databases">
        <title>Aphanomyces genome sequencing and annotation.</title>
        <authorList>
            <person name="Minardi D."/>
            <person name="Oidtmann B."/>
            <person name="Van Der Giezen M."/>
            <person name="Studholme D.J."/>
        </authorList>
    </citation>
    <scope>NUCLEOTIDE SEQUENCE [LARGE SCALE GENOMIC DNA]</scope>
    <source>
        <strain evidence="3 5">D2</strain>
        <strain evidence="2 4">Kv</strain>
    </source>
</reference>
<keyword evidence="1" id="KW-1133">Transmembrane helix</keyword>
<evidence type="ECO:0000256" key="1">
    <source>
        <dbReference type="SAM" id="Phobius"/>
    </source>
</evidence>
<dbReference type="VEuPathDB" id="FungiDB:H257_03863"/>
<dbReference type="PANTHER" id="PTHR35899:SF1">
    <property type="entry name" value="PEPTIDASE C1A PAPAIN C-TERMINAL DOMAIN-CONTAINING PROTEIN"/>
    <property type="match status" value="1"/>
</dbReference>
<name>A0A397DC58_APHAT</name>
<dbReference type="AlphaFoldDB" id="A0A397DC58"/>
<protein>
    <recommendedName>
        <fullName evidence="6">Peptidase C1A papain C-terminal domain-containing protein</fullName>
    </recommendedName>
</protein>
<dbReference type="PANTHER" id="PTHR35899">
    <property type="entry name" value="PAPAIN FAMILY CYSTEINE PROTEASE DOMAIN CONTAINING PROTEIN"/>
    <property type="match status" value="1"/>
</dbReference>
<dbReference type="Proteomes" id="UP000265427">
    <property type="component" value="Unassembled WGS sequence"/>
</dbReference>
<gene>
    <name evidence="3" type="ORF">DYB30_008001</name>
    <name evidence="2" type="ORF">DYB36_007894</name>
</gene>
<comment type="caution">
    <text evidence="3">The sequence shown here is derived from an EMBL/GenBank/DDBJ whole genome shotgun (WGS) entry which is preliminary data.</text>
</comment>
<dbReference type="InterPro" id="IPR038765">
    <property type="entry name" value="Papain-like_cys_pep_sf"/>
</dbReference>
<feature type="transmembrane region" description="Helical" evidence="1">
    <location>
        <begin position="32"/>
        <end position="54"/>
    </location>
</feature>
<dbReference type="SUPFAM" id="SSF54001">
    <property type="entry name" value="Cysteine proteinases"/>
    <property type="match status" value="1"/>
</dbReference>
<dbReference type="EMBL" id="QUSZ01007192">
    <property type="protein sequence ID" value="RHY03248.1"/>
    <property type="molecule type" value="Genomic_DNA"/>
</dbReference>
<evidence type="ECO:0000313" key="4">
    <source>
        <dbReference type="Proteomes" id="UP000265427"/>
    </source>
</evidence>
<dbReference type="EMBL" id="QUTD01005341">
    <property type="protein sequence ID" value="RHY62541.1"/>
    <property type="molecule type" value="Genomic_DNA"/>
</dbReference>
<dbReference type="Proteomes" id="UP000266643">
    <property type="component" value="Unassembled WGS sequence"/>
</dbReference>
<proteinExistence type="predicted"/>
<evidence type="ECO:0008006" key="6">
    <source>
        <dbReference type="Google" id="ProtNLM"/>
    </source>
</evidence>